<dbReference type="RefSeq" id="WP_055199847.1">
    <property type="nucleotide sequence ID" value="NZ_BTHH01000004.1"/>
</dbReference>
<evidence type="ECO:0000313" key="3">
    <source>
        <dbReference type="Proteomes" id="UP000095431"/>
    </source>
</evidence>
<dbReference type="InterPro" id="IPR051781">
    <property type="entry name" value="Metallo-dep_Hydrolase"/>
</dbReference>
<feature type="domain" description="Amidohydrolase-related" evidence="1">
    <location>
        <begin position="101"/>
        <end position="244"/>
    </location>
</feature>
<dbReference type="Pfam" id="PF01979">
    <property type="entry name" value="Amidohydro_1"/>
    <property type="match status" value="1"/>
</dbReference>
<sequence>MFGECHAHIIMDGVNYRHAIDMHKNGPDDKIIREHLKAYQERGIVFVRDGGDALGVSARAKELAPEYGIDYRTPIFAIHKEGHYGSIVGKGFATMVEFHKRVLEAKQAGADFIKIMTTGILDFNEHGAITGTPLDGSEVKEMVHIAHEEGMAVMSHTNGDYGVQAAVAAGVDSLEHGNYMNEESLAMLAESDTVWVPTLITVRNLLGDGRYDDETLKPIIESAEENIRKAFRLGIKTAPGSDAGAYRVLHGKGIRDEVQSFVEILGDQDAAYRWLAEGEAEIKKKFTVTVHW</sequence>
<accession>A0A173ZDS0</accession>
<organism evidence="2 3">
    <name type="scientific">Blautia wexlerae</name>
    <dbReference type="NCBI Taxonomy" id="418240"/>
    <lineage>
        <taxon>Bacteria</taxon>
        <taxon>Bacillati</taxon>
        <taxon>Bacillota</taxon>
        <taxon>Clostridia</taxon>
        <taxon>Lachnospirales</taxon>
        <taxon>Lachnospiraceae</taxon>
        <taxon>Blautia</taxon>
    </lineage>
</organism>
<evidence type="ECO:0000313" key="2">
    <source>
        <dbReference type="EMBL" id="CUN73275.1"/>
    </source>
</evidence>
<reference evidence="2 3" key="1">
    <citation type="submission" date="2015-09" db="EMBL/GenBank/DDBJ databases">
        <authorList>
            <consortium name="Pathogen Informatics"/>
        </authorList>
    </citation>
    <scope>NUCLEOTIDE SEQUENCE [LARGE SCALE GENOMIC DNA]</scope>
    <source>
        <strain evidence="2 3">2789STDY5834863</strain>
    </source>
</reference>
<dbReference type="PANTHER" id="PTHR43135:SF3">
    <property type="entry name" value="ALPHA-D-RIBOSE 1-METHYLPHOSPHONATE 5-TRIPHOSPHATE DIPHOSPHATASE"/>
    <property type="match status" value="1"/>
</dbReference>
<dbReference type="GO" id="GO:0016787">
    <property type="term" value="F:hydrolase activity"/>
    <property type="evidence" value="ECO:0007669"/>
    <property type="project" value="InterPro"/>
</dbReference>
<protein>
    <recommendedName>
        <fullName evidence="1">Amidohydrolase-related domain-containing protein</fullName>
    </recommendedName>
</protein>
<dbReference type="InterPro" id="IPR006680">
    <property type="entry name" value="Amidohydro-rel"/>
</dbReference>
<dbReference type="InterPro" id="IPR032466">
    <property type="entry name" value="Metal_Hydrolase"/>
</dbReference>
<dbReference type="Proteomes" id="UP000095431">
    <property type="component" value="Unassembled WGS sequence"/>
</dbReference>
<dbReference type="eggNOG" id="COG1228">
    <property type="taxonomic scope" value="Bacteria"/>
</dbReference>
<dbReference type="Gene3D" id="3.20.20.140">
    <property type="entry name" value="Metal-dependent hydrolases"/>
    <property type="match status" value="1"/>
</dbReference>
<gene>
    <name evidence="2" type="ORF">ERS852478_00924</name>
</gene>
<dbReference type="EMBL" id="CYZN01000005">
    <property type="protein sequence ID" value="CUN73275.1"/>
    <property type="molecule type" value="Genomic_DNA"/>
</dbReference>
<name>A0A173ZDS0_9FIRM</name>
<proteinExistence type="predicted"/>
<dbReference type="SUPFAM" id="SSF51556">
    <property type="entry name" value="Metallo-dependent hydrolases"/>
    <property type="match status" value="1"/>
</dbReference>
<dbReference type="AlphaFoldDB" id="A0A173ZDS0"/>
<dbReference type="PANTHER" id="PTHR43135">
    <property type="entry name" value="ALPHA-D-RIBOSE 1-METHYLPHOSPHONATE 5-TRIPHOSPHATE DIPHOSPHATASE"/>
    <property type="match status" value="1"/>
</dbReference>
<evidence type="ECO:0000259" key="1">
    <source>
        <dbReference type="Pfam" id="PF01979"/>
    </source>
</evidence>